<evidence type="ECO:0000256" key="2">
    <source>
        <dbReference type="ARBA" id="ARBA00023157"/>
    </source>
</evidence>
<keyword evidence="5" id="KW-1185">Reference proteome</keyword>
<dbReference type="InterPro" id="IPR003599">
    <property type="entry name" value="Ig_sub"/>
</dbReference>
<dbReference type="Proteomes" id="UP000770717">
    <property type="component" value="Unassembled WGS sequence"/>
</dbReference>
<evidence type="ECO:0000259" key="3">
    <source>
        <dbReference type="PROSITE" id="PS50835"/>
    </source>
</evidence>
<dbReference type="InterPro" id="IPR013783">
    <property type="entry name" value="Ig-like_fold"/>
</dbReference>
<dbReference type="PROSITE" id="PS50835">
    <property type="entry name" value="IG_LIKE"/>
    <property type="match status" value="1"/>
</dbReference>
<dbReference type="OrthoDB" id="9904146at2759"/>
<dbReference type="AlphaFoldDB" id="A0A8J6E6H7"/>
<reference evidence="4" key="1">
    <citation type="thesis" date="2020" institute="ProQuest LLC" country="789 East Eisenhower Parkway, Ann Arbor, MI, USA">
        <title>Comparative Genomics and Chromosome Evolution.</title>
        <authorList>
            <person name="Mudd A.B."/>
        </authorList>
    </citation>
    <scope>NUCLEOTIDE SEQUENCE</scope>
    <source>
        <strain evidence="4">HN-11 Male</strain>
        <tissue evidence="4">Kidney and liver</tissue>
    </source>
</reference>
<name>A0A8J6E6H7_ELECQ</name>
<accession>A0A8J6E6H7</accession>
<dbReference type="SUPFAM" id="SSF48726">
    <property type="entry name" value="Immunoglobulin"/>
    <property type="match status" value="2"/>
</dbReference>
<dbReference type="SMART" id="SM00409">
    <property type="entry name" value="IG"/>
    <property type="match status" value="2"/>
</dbReference>
<dbReference type="GO" id="GO:0004888">
    <property type="term" value="F:transmembrane signaling receptor activity"/>
    <property type="evidence" value="ECO:0007669"/>
    <property type="project" value="TreeGrafter"/>
</dbReference>
<evidence type="ECO:0000313" key="5">
    <source>
        <dbReference type="Proteomes" id="UP000770717"/>
    </source>
</evidence>
<dbReference type="EMBL" id="WNTK01016534">
    <property type="protein sequence ID" value="KAG9461787.1"/>
    <property type="molecule type" value="Genomic_DNA"/>
</dbReference>
<evidence type="ECO:0000313" key="4">
    <source>
        <dbReference type="EMBL" id="KAG9461787.1"/>
    </source>
</evidence>
<comment type="caution">
    <text evidence="4">The sequence shown here is derived from an EMBL/GenBank/DDBJ whole genome shotgun (WGS) entry which is preliminary data.</text>
</comment>
<dbReference type="InterPro" id="IPR036179">
    <property type="entry name" value="Ig-like_dom_sf"/>
</dbReference>
<dbReference type="PANTHER" id="PTHR11481">
    <property type="entry name" value="IMMUNOGLOBULIN FC RECEPTOR"/>
    <property type="match status" value="1"/>
</dbReference>
<gene>
    <name evidence="4" type="ORF">GDO78_015750</name>
</gene>
<protein>
    <recommendedName>
        <fullName evidence="3">Ig-like domain-containing protein</fullName>
    </recommendedName>
</protein>
<feature type="domain" description="Ig-like" evidence="3">
    <location>
        <begin position="93"/>
        <end position="177"/>
    </location>
</feature>
<keyword evidence="2" id="KW-1015">Disulfide bond</keyword>
<dbReference type="GO" id="GO:0006955">
    <property type="term" value="P:immune response"/>
    <property type="evidence" value="ECO:0007669"/>
    <property type="project" value="TreeGrafter"/>
</dbReference>
<evidence type="ECO:0000256" key="1">
    <source>
        <dbReference type="ARBA" id="ARBA00022729"/>
    </source>
</evidence>
<keyword evidence="1" id="KW-0732">Signal</keyword>
<dbReference type="Gene3D" id="2.60.40.10">
    <property type="entry name" value="Immunoglobulins"/>
    <property type="match status" value="2"/>
</dbReference>
<dbReference type="PANTHER" id="PTHR11481:SF64">
    <property type="entry name" value="FC RECEPTOR-LIKE PROTEIN 4"/>
    <property type="match status" value="1"/>
</dbReference>
<proteinExistence type="predicted"/>
<dbReference type="GO" id="GO:0007166">
    <property type="term" value="P:cell surface receptor signaling pathway"/>
    <property type="evidence" value="ECO:0007669"/>
    <property type="project" value="TreeGrafter"/>
</dbReference>
<organism evidence="4 5">
    <name type="scientific">Eleutherodactylus coqui</name>
    <name type="common">Puerto Rican coqui</name>
    <dbReference type="NCBI Taxonomy" id="57060"/>
    <lineage>
        <taxon>Eukaryota</taxon>
        <taxon>Metazoa</taxon>
        <taxon>Chordata</taxon>
        <taxon>Craniata</taxon>
        <taxon>Vertebrata</taxon>
        <taxon>Euteleostomi</taxon>
        <taxon>Amphibia</taxon>
        <taxon>Batrachia</taxon>
        <taxon>Anura</taxon>
        <taxon>Neobatrachia</taxon>
        <taxon>Hyloidea</taxon>
        <taxon>Eleutherodactylidae</taxon>
        <taxon>Eleutherodactylinae</taxon>
        <taxon>Eleutherodactylus</taxon>
        <taxon>Eleutherodactylus</taxon>
    </lineage>
</organism>
<dbReference type="InterPro" id="IPR007110">
    <property type="entry name" value="Ig-like_dom"/>
</dbReference>
<dbReference type="InterPro" id="IPR050488">
    <property type="entry name" value="Ig_Fc_receptor"/>
</dbReference>
<feature type="non-terminal residue" evidence="4">
    <location>
        <position position="186"/>
    </location>
</feature>
<feature type="non-terminal residue" evidence="4">
    <location>
        <position position="1"/>
    </location>
</feature>
<dbReference type="GO" id="GO:0009897">
    <property type="term" value="C:external side of plasma membrane"/>
    <property type="evidence" value="ECO:0007669"/>
    <property type="project" value="TreeGrafter"/>
</dbReference>
<sequence>GYVILQAPPYVYEGDNLTLRCHHYPGYPAGQTIFYKNDVVIKDWGPEDELHIMNVDVTSSSKYKCSKKVKHHLIYYTHTDEISVSVQELFSLPTIIVSPLSVTEGDHMILTCHTKLSLLRLTTVLQFAFYQDGRNIQEFGSSNNYDIPSATLQNSGDYKCEVKTSNPIMKKMSAAFTIQVRKNSEH</sequence>
<dbReference type="Pfam" id="PF13895">
    <property type="entry name" value="Ig_2"/>
    <property type="match status" value="2"/>
</dbReference>